<reference evidence="2" key="1">
    <citation type="submission" date="2021-03" db="EMBL/GenBank/DDBJ databases">
        <title>Draft genome sequence of rust myrtle Austropuccinia psidii MF-1, a brazilian biotype.</title>
        <authorList>
            <person name="Quecine M.C."/>
            <person name="Pachon D.M.R."/>
            <person name="Bonatelli M.L."/>
            <person name="Correr F.H."/>
            <person name="Franceschini L.M."/>
            <person name="Leite T.F."/>
            <person name="Margarido G.R.A."/>
            <person name="Almeida C.A."/>
            <person name="Ferrarezi J.A."/>
            <person name="Labate C.A."/>
        </authorList>
    </citation>
    <scope>NUCLEOTIDE SEQUENCE</scope>
    <source>
        <strain evidence="2">MF-1</strain>
    </source>
</reference>
<evidence type="ECO:0000313" key="2">
    <source>
        <dbReference type="EMBL" id="MBW0556050.1"/>
    </source>
</evidence>
<dbReference type="OrthoDB" id="5431222at2759"/>
<gene>
    <name evidence="2" type="ORF">O181_095765</name>
</gene>
<evidence type="ECO:0000313" key="3">
    <source>
        <dbReference type="Proteomes" id="UP000765509"/>
    </source>
</evidence>
<proteinExistence type="predicted"/>
<protein>
    <submittedName>
        <fullName evidence="2">Uncharacterized protein</fullName>
    </submittedName>
</protein>
<accession>A0A9Q3J4F6</accession>
<dbReference type="EMBL" id="AVOT02063291">
    <property type="protein sequence ID" value="MBW0556050.1"/>
    <property type="molecule type" value="Genomic_DNA"/>
</dbReference>
<feature type="compositionally biased region" description="Basic and acidic residues" evidence="1">
    <location>
        <begin position="92"/>
        <end position="112"/>
    </location>
</feature>
<organism evidence="2 3">
    <name type="scientific">Austropuccinia psidii MF-1</name>
    <dbReference type="NCBI Taxonomy" id="1389203"/>
    <lineage>
        <taxon>Eukaryota</taxon>
        <taxon>Fungi</taxon>
        <taxon>Dikarya</taxon>
        <taxon>Basidiomycota</taxon>
        <taxon>Pucciniomycotina</taxon>
        <taxon>Pucciniomycetes</taxon>
        <taxon>Pucciniales</taxon>
        <taxon>Sphaerophragmiaceae</taxon>
        <taxon>Austropuccinia</taxon>
    </lineage>
</organism>
<sequence length="112" mass="12945">MKNYKLLALLAGELEHSVKSRCNKDCNLDGIANNFHEVSSKTYIGRYDTHRTGDNRKKTTLEAKQAHDPEEIKNKKTCHSCGSPNHYADNFTIDRKEIFPREEETQKDQEGY</sequence>
<keyword evidence="3" id="KW-1185">Reference proteome</keyword>
<feature type="region of interest" description="Disordered" evidence="1">
    <location>
        <begin position="47"/>
        <end position="112"/>
    </location>
</feature>
<comment type="caution">
    <text evidence="2">The sequence shown here is derived from an EMBL/GenBank/DDBJ whole genome shotgun (WGS) entry which is preliminary data.</text>
</comment>
<feature type="compositionally biased region" description="Basic and acidic residues" evidence="1">
    <location>
        <begin position="47"/>
        <end position="74"/>
    </location>
</feature>
<dbReference type="AlphaFoldDB" id="A0A9Q3J4F6"/>
<name>A0A9Q3J4F6_9BASI</name>
<dbReference type="Proteomes" id="UP000765509">
    <property type="component" value="Unassembled WGS sequence"/>
</dbReference>
<evidence type="ECO:0000256" key="1">
    <source>
        <dbReference type="SAM" id="MobiDB-lite"/>
    </source>
</evidence>